<gene>
    <name evidence="1" type="ORF">EV702DRAFT_981832</name>
</gene>
<evidence type="ECO:0000313" key="2">
    <source>
        <dbReference type="Proteomes" id="UP000714275"/>
    </source>
</evidence>
<organism evidence="1 2">
    <name type="scientific">Suillus placidus</name>
    <dbReference type="NCBI Taxonomy" id="48579"/>
    <lineage>
        <taxon>Eukaryota</taxon>
        <taxon>Fungi</taxon>
        <taxon>Dikarya</taxon>
        <taxon>Basidiomycota</taxon>
        <taxon>Agaricomycotina</taxon>
        <taxon>Agaricomycetes</taxon>
        <taxon>Agaricomycetidae</taxon>
        <taxon>Boletales</taxon>
        <taxon>Suillineae</taxon>
        <taxon>Suillaceae</taxon>
        <taxon>Suillus</taxon>
    </lineage>
</organism>
<keyword evidence="2" id="KW-1185">Reference proteome</keyword>
<dbReference type="AlphaFoldDB" id="A0A9P6ZH87"/>
<protein>
    <submittedName>
        <fullName evidence="1">Uncharacterized protein</fullName>
    </submittedName>
</protein>
<accession>A0A9P6ZH87</accession>
<dbReference type="Gene3D" id="3.60.130.30">
    <property type="match status" value="1"/>
</dbReference>
<evidence type="ECO:0000313" key="1">
    <source>
        <dbReference type="EMBL" id="KAG1764972.1"/>
    </source>
</evidence>
<proteinExistence type="predicted"/>
<dbReference type="Proteomes" id="UP000714275">
    <property type="component" value="Unassembled WGS sequence"/>
</dbReference>
<sequence length="296" mass="32707">MQGHGLTYARSPQTLLDKNGRVIGVLAGQPRDDDWELTISQACAAMENAREHCTLKLSDTHHRRGLYSCLAAGVSYGGGQQQPGNLQNLKANQDQLRALLSEPAIQRLAGFGSSILCHYAPKIYKVYANTKTSLKSMHPHLAWNFHNSVFAATTFNLGPATVTFDHTDNANFASGMCSITALGDFNPTTSGHLVLFDLGLIIQFPPGATILIPSAILRHGNISISPLEKRLSLTQYFAGGLIRWVEYGFRTENTFKQQSPEAWDAAQLQRQTRVQEAAEYFSIYKELEKDCSEYTP</sequence>
<name>A0A9P6ZH87_9AGAM</name>
<dbReference type="EMBL" id="JABBWD010000116">
    <property type="protein sequence ID" value="KAG1764972.1"/>
    <property type="molecule type" value="Genomic_DNA"/>
</dbReference>
<dbReference type="OrthoDB" id="3202607at2759"/>
<comment type="caution">
    <text evidence="1">The sequence shown here is derived from an EMBL/GenBank/DDBJ whole genome shotgun (WGS) entry which is preliminary data.</text>
</comment>
<reference evidence="1" key="1">
    <citation type="journal article" date="2020" name="New Phytol.">
        <title>Comparative genomics reveals dynamic genome evolution in host specialist ectomycorrhizal fungi.</title>
        <authorList>
            <person name="Lofgren L.A."/>
            <person name="Nguyen N.H."/>
            <person name="Vilgalys R."/>
            <person name="Ruytinx J."/>
            <person name="Liao H.L."/>
            <person name="Branco S."/>
            <person name="Kuo A."/>
            <person name="LaButti K."/>
            <person name="Lipzen A."/>
            <person name="Andreopoulos W."/>
            <person name="Pangilinan J."/>
            <person name="Riley R."/>
            <person name="Hundley H."/>
            <person name="Na H."/>
            <person name="Barry K."/>
            <person name="Grigoriev I.V."/>
            <person name="Stajich J.E."/>
            <person name="Kennedy P.G."/>
        </authorList>
    </citation>
    <scope>NUCLEOTIDE SEQUENCE</scope>
    <source>
        <strain evidence="1">DOB743</strain>
    </source>
</reference>